<sequence length="221" mass="24593">MEWPCHTANSLEVSDLDWHIDDSGKINEACILQTSLLQTENSSSTSTNDDPSVGGFFEYPDAQIHTDPVELSPWYQLDLQEFGQYRANLPSNQPTAIGTGYIGTENITQTTSPDQNAPIHEACVSTGCTGTHTEWQIGSDNQLKRQKKQANGLRKGTVGVFRCDWKDCAYSGTFACKRSVMRHVETQHITPRSVPCFECGQLFGRRDNMTEHLGRVHGVRG</sequence>
<dbReference type="PROSITE" id="PS00028">
    <property type="entry name" value="ZINC_FINGER_C2H2_1"/>
    <property type="match status" value="1"/>
</dbReference>
<keyword evidence="1" id="KW-0479">Metal-binding</keyword>
<organism evidence="3 4">
    <name type="scientific">Penicillium brevicompactum</name>
    <dbReference type="NCBI Taxonomy" id="5074"/>
    <lineage>
        <taxon>Eukaryota</taxon>
        <taxon>Fungi</taxon>
        <taxon>Dikarya</taxon>
        <taxon>Ascomycota</taxon>
        <taxon>Pezizomycotina</taxon>
        <taxon>Eurotiomycetes</taxon>
        <taxon>Eurotiomycetidae</taxon>
        <taxon>Eurotiales</taxon>
        <taxon>Aspergillaceae</taxon>
        <taxon>Penicillium</taxon>
    </lineage>
</organism>
<dbReference type="PROSITE" id="PS50157">
    <property type="entry name" value="ZINC_FINGER_C2H2_2"/>
    <property type="match status" value="1"/>
</dbReference>
<dbReference type="Proteomes" id="UP001148299">
    <property type="component" value="Unassembled WGS sequence"/>
</dbReference>
<evidence type="ECO:0000313" key="3">
    <source>
        <dbReference type="EMBL" id="KAJ5361279.1"/>
    </source>
</evidence>
<reference evidence="3" key="1">
    <citation type="submission" date="2022-12" db="EMBL/GenBank/DDBJ databases">
        <authorList>
            <person name="Petersen C."/>
        </authorList>
    </citation>
    <scope>NUCLEOTIDE SEQUENCE</scope>
    <source>
        <strain evidence="3">IBT 35675</strain>
    </source>
</reference>
<comment type="caution">
    <text evidence="3">The sequence shown here is derived from an EMBL/GenBank/DDBJ whole genome shotgun (WGS) entry which is preliminary data.</text>
</comment>
<keyword evidence="1" id="KW-0863">Zinc-finger</keyword>
<name>A0A9W9RLU9_PENBR</name>
<dbReference type="InterPro" id="IPR013087">
    <property type="entry name" value="Znf_C2H2_type"/>
</dbReference>
<evidence type="ECO:0000313" key="4">
    <source>
        <dbReference type="Proteomes" id="UP001148299"/>
    </source>
</evidence>
<evidence type="ECO:0000256" key="1">
    <source>
        <dbReference type="PROSITE-ProRule" id="PRU00042"/>
    </source>
</evidence>
<dbReference type="Gene3D" id="3.30.160.60">
    <property type="entry name" value="Classic Zinc Finger"/>
    <property type="match status" value="1"/>
</dbReference>
<accession>A0A9W9RLU9</accession>
<evidence type="ECO:0000259" key="2">
    <source>
        <dbReference type="PROSITE" id="PS50157"/>
    </source>
</evidence>
<keyword evidence="4" id="KW-1185">Reference proteome</keyword>
<proteinExistence type="predicted"/>
<dbReference type="SMART" id="SM00355">
    <property type="entry name" value="ZnF_C2H2"/>
    <property type="match status" value="2"/>
</dbReference>
<dbReference type="EMBL" id="JAPZBR010000002">
    <property type="protein sequence ID" value="KAJ5361279.1"/>
    <property type="molecule type" value="Genomic_DNA"/>
</dbReference>
<keyword evidence="1" id="KW-0862">Zinc</keyword>
<gene>
    <name evidence="3" type="ORF">N7541_002123</name>
</gene>
<feature type="domain" description="C2H2-type" evidence="2">
    <location>
        <begin position="194"/>
        <end position="217"/>
    </location>
</feature>
<reference evidence="3" key="2">
    <citation type="journal article" date="2023" name="IMA Fungus">
        <title>Comparative genomic study of the Penicillium genus elucidates a diverse pangenome and 15 lateral gene transfer events.</title>
        <authorList>
            <person name="Petersen C."/>
            <person name="Sorensen T."/>
            <person name="Nielsen M.R."/>
            <person name="Sondergaard T.E."/>
            <person name="Sorensen J.L."/>
            <person name="Fitzpatrick D.A."/>
            <person name="Frisvad J.C."/>
            <person name="Nielsen K.L."/>
        </authorList>
    </citation>
    <scope>NUCLEOTIDE SEQUENCE</scope>
    <source>
        <strain evidence="3">IBT 35675</strain>
    </source>
</reference>
<dbReference type="AlphaFoldDB" id="A0A9W9RLU9"/>
<dbReference type="GO" id="GO:0008270">
    <property type="term" value="F:zinc ion binding"/>
    <property type="evidence" value="ECO:0007669"/>
    <property type="project" value="UniProtKB-KW"/>
</dbReference>
<protein>
    <recommendedName>
        <fullName evidence="2">C2H2-type domain-containing protein</fullName>
    </recommendedName>
</protein>